<reference evidence="3" key="2">
    <citation type="submission" date="2017-05" db="UniProtKB">
        <authorList>
            <consortium name="EnsemblMetazoa"/>
        </authorList>
    </citation>
    <scope>IDENTIFICATION</scope>
</reference>
<dbReference type="EnsemblMetazoa" id="XM_003387621.3">
    <property type="protein sequence ID" value="XP_003387669.2"/>
    <property type="gene ID" value="LOC100637467"/>
</dbReference>
<feature type="compositionally biased region" description="Basic and acidic residues" evidence="1">
    <location>
        <begin position="321"/>
        <end position="330"/>
    </location>
</feature>
<protein>
    <recommendedName>
        <fullName evidence="2">CLEC16A/TT9 C-terminal domain-containing protein</fullName>
    </recommendedName>
</protein>
<feature type="region of interest" description="Disordered" evidence="1">
    <location>
        <begin position="160"/>
        <end position="213"/>
    </location>
</feature>
<dbReference type="GO" id="GO:0016197">
    <property type="term" value="P:endosomal transport"/>
    <property type="evidence" value="ECO:0007669"/>
    <property type="project" value="TreeGrafter"/>
</dbReference>
<sequence>MRVFFALRDFTLELEGSEEMLLPLTPRIASVTTEDLVPTSQSSCDLCACKVIIGENVTDRFMLVTESEFMLLEPDKNQLGYGIVKFIAFLQDVDISTDPADNCALYIVAHHRSKSQVKRRPALTARFLFDDHIRCLATRQSLQRRKDTLRHSKMVIIASLLGEPPPSSPHRKRGDSLTSPLPKVGTLPFNDTTSSPGPLLPSASPSTHQHSLANQTLNTSSLTSDATDGAAVGHYELEKLDSSKTKGAKTGREEENRTPSPHVRYVHKTDTITLSFGETVTDSPVTILPPLEREIEESEVDSELMALTDSININEDDQDDKEGNGDHKEYSASPKITRRLTPPPTVLRQYLPDEDLLEHDLELPESVITQQVDQNHP</sequence>
<dbReference type="EnsemblMetazoa" id="Aqu2.1.28116_001">
    <property type="protein sequence ID" value="Aqu2.1.28116_001"/>
    <property type="gene ID" value="Aqu2.1.28116"/>
</dbReference>
<keyword evidence="4" id="KW-1185">Reference proteome</keyword>
<dbReference type="AlphaFoldDB" id="A0A1X7UKD0"/>
<dbReference type="GO" id="GO:0005770">
    <property type="term" value="C:late endosome"/>
    <property type="evidence" value="ECO:0007669"/>
    <property type="project" value="TreeGrafter"/>
</dbReference>
<dbReference type="GO" id="GO:0007034">
    <property type="term" value="P:vacuolar transport"/>
    <property type="evidence" value="ECO:0007669"/>
    <property type="project" value="TreeGrafter"/>
</dbReference>
<organism evidence="3">
    <name type="scientific">Amphimedon queenslandica</name>
    <name type="common">Sponge</name>
    <dbReference type="NCBI Taxonomy" id="400682"/>
    <lineage>
        <taxon>Eukaryota</taxon>
        <taxon>Metazoa</taxon>
        <taxon>Porifera</taxon>
        <taxon>Demospongiae</taxon>
        <taxon>Heteroscleromorpha</taxon>
        <taxon>Haplosclerida</taxon>
        <taxon>Niphatidae</taxon>
        <taxon>Amphimedon</taxon>
    </lineage>
</organism>
<reference evidence="4" key="1">
    <citation type="journal article" date="2010" name="Nature">
        <title>The Amphimedon queenslandica genome and the evolution of animal complexity.</title>
        <authorList>
            <person name="Srivastava M."/>
            <person name="Simakov O."/>
            <person name="Chapman J."/>
            <person name="Fahey B."/>
            <person name="Gauthier M.E."/>
            <person name="Mitros T."/>
            <person name="Richards G.S."/>
            <person name="Conaco C."/>
            <person name="Dacre M."/>
            <person name="Hellsten U."/>
            <person name="Larroux C."/>
            <person name="Putnam N.H."/>
            <person name="Stanke M."/>
            <person name="Adamska M."/>
            <person name="Darling A."/>
            <person name="Degnan S.M."/>
            <person name="Oakley T.H."/>
            <person name="Plachetzki D.C."/>
            <person name="Zhai Y."/>
            <person name="Adamski M."/>
            <person name="Calcino A."/>
            <person name="Cummins S.F."/>
            <person name="Goodstein D.M."/>
            <person name="Harris C."/>
            <person name="Jackson D.J."/>
            <person name="Leys S.P."/>
            <person name="Shu S."/>
            <person name="Woodcroft B.J."/>
            <person name="Vervoort M."/>
            <person name="Kosik K.S."/>
            <person name="Manning G."/>
            <person name="Degnan B.M."/>
            <person name="Rokhsar D.S."/>
        </authorList>
    </citation>
    <scope>NUCLEOTIDE SEQUENCE [LARGE SCALE GENOMIC DNA]</scope>
</reference>
<feature type="region of interest" description="Disordered" evidence="1">
    <location>
        <begin position="310"/>
        <end position="345"/>
    </location>
</feature>
<name>A0A1X7UKD0_AMPQE</name>
<dbReference type="STRING" id="400682.A0A1X7UKD0"/>
<dbReference type="PANTHER" id="PTHR21481:SF0">
    <property type="entry name" value="PROTEIN CLEC16A"/>
    <property type="match status" value="1"/>
</dbReference>
<dbReference type="GO" id="GO:0005794">
    <property type="term" value="C:Golgi apparatus"/>
    <property type="evidence" value="ECO:0007669"/>
    <property type="project" value="TreeGrafter"/>
</dbReference>
<feature type="domain" description="CLEC16A/TT9 C-terminal" evidence="2">
    <location>
        <begin position="1"/>
        <end position="164"/>
    </location>
</feature>
<feature type="region of interest" description="Disordered" evidence="1">
    <location>
        <begin position="234"/>
        <end position="262"/>
    </location>
</feature>
<dbReference type="eggNOG" id="KOG2219">
    <property type="taxonomic scope" value="Eukaryota"/>
</dbReference>
<proteinExistence type="predicted"/>
<dbReference type="Pfam" id="PF19439">
    <property type="entry name" value="CLEC16A_C"/>
    <property type="match status" value="1"/>
</dbReference>
<gene>
    <name evidence="3" type="primary">100637467</name>
</gene>
<evidence type="ECO:0000313" key="4">
    <source>
        <dbReference type="Proteomes" id="UP000007879"/>
    </source>
</evidence>
<dbReference type="Proteomes" id="UP000007879">
    <property type="component" value="Unassembled WGS sequence"/>
</dbReference>
<feature type="compositionally biased region" description="Low complexity" evidence="1">
    <location>
        <begin position="194"/>
        <end position="206"/>
    </location>
</feature>
<dbReference type="OrthoDB" id="294052at2759"/>
<feature type="compositionally biased region" description="Basic and acidic residues" evidence="1">
    <location>
        <begin position="235"/>
        <end position="257"/>
    </location>
</feature>
<evidence type="ECO:0000256" key="1">
    <source>
        <dbReference type="SAM" id="MobiDB-lite"/>
    </source>
</evidence>
<evidence type="ECO:0000313" key="3">
    <source>
        <dbReference type="EnsemblMetazoa" id="Aqu2.1.28116_001"/>
    </source>
</evidence>
<evidence type="ECO:0000259" key="2">
    <source>
        <dbReference type="Pfam" id="PF19439"/>
    </source>
</evidence>
<dbReference type="InParanoid" id="A0A1X7UKD0"/>
<accession>A0A1X7UKD0</accession>
<dbReference type="PANTHER" id="PTHR21481">
    <property type="entry name" value="PROTEIN CLEC16A"/>
    <property type="match status" value="1"/>
</dbReference>
<dbReference type="InterPro" id="IPR039272">
    <property type="entry name" value="CLEC16A/TT9"/>
</dbReference>
<dbReference type="GO" id="GO:1901096">
    <property type="term" value="P:regulation of autophagosome maturation"/>
    <property type="evidence" value="ECO:0007669"/>
    <property type="project" value="TreeGrafter"/>
</dbReference>
<dbReference type="KEGG" id="aqu:100637467"/>
<dbReference type="InterPro" id="IPR045820">
    <property type="entry name" value="CLEC16A/TT9_C"/>
</dbReference>